<name>A0AC61TNW7_9CAUD</name>
<sequence>MANVIKTVLTYPLNGSNRDFNIPFEYLARKFVVVTLIGVDRHVLTLNNDYRFATRTTISTNKAWGPADGYTTIEIRRVTSATERLVDFTDGSILRAYDLNVAQIQTMHVAEEARDLTADTIGVNNEGHLDARGRRIVNVANAVDDRDAVPLGQLKGMNEGAWQARNQAQQFRNEAENFKNAAQASAQNAAGSNQSANQHRDDALRFRNEAEAFKNSASTSANTASNAMREAETSAQNAAGSNQAAINSATKAKNEADRAEREASKLANFNDFAAAVENVQDNNVWMKGNFIVRKGITATTGFSVAGGGAVIHGNSAINGATTVNGYLIVNPYEGSTEGGEIRLYGKTKERTGGFIDVDANDNLRVVKDGANGGVKMSFDTNGRVTCHTVLQVNADMTATGKVQAGGGSSYLAPDGNIFGPVWSGGSVHAHMGNNYRRKNAGWIQIRAGACPVNVDIGLGRSVKWHTIWLLGQDAWCPVNIGDDSIYYISFYGGWWRFQIHSNGTVFKLLNHNGPVPAAIIVDNE</sequence>
<dbReference type="EMBL" id="OK042080">
    <property type="protein sequence ID" value="UCS82784.1"/>
    <property type="molecule type" value="Genomic_DNA"/>
</dbReference>
<gene>
    <name evidence="1" type="ORF">vBYenPRambo_041</name>
</gene>
<keyword evidence="2" id="KW-1185">Reference proteome</keyword>
<organism evidence="1 2">
    <name type="scientific">Yersinia phage vB_YenP_Rambo</name>
    <dbReference type="NCBI Taxonomy" id="2880894"/>
    <lineage>
        <taxon>Viruses</taxon>
        <taxon>Duplodnaviria</taxon>
        <taxon>Heunggongvirae</taxon>
        <taxon>Uroviricota</taxon>
        <taxon>Caudoviricetes</taxon>
        <taxon>Autographivirales</taxon>
        <taxon>Autotranscriptaviridae</taxon>
        <taxon>Studiervirinae</taxon>
        <taxon>Rambovirus</taxon>
        <taxon>Rambovirus rambo</taxon>
    </lineage>
</organism>
<accession>A0AC61TNW7</accession>
<proteinExistence type="predicted"/>
<reference evidence="1" key="1">
    <citation type="submission" date="2021-09" db="EMBL/GenBank/DDBJ databases">
        <title>Properties of two broad host range phages and the first virulent siphovirus of Yersinia enterocolitica isolated from wild animals.</title>
        <authorList>
            <person name="Hammerl J.A."/>
            <person name="Hertwig S."/>
        </authorList>
    </citation>
    <scope>NUCLEOTIDE SEQUENCE</scope>
</reference>
<dbReference type="Proteomes" id="UP000828900">
    <property type="component" value="Segment"/>
</dbReference>
<evidence type="ECO:0000313" key="2">
    <source>
        <dbReference type="Proteomes" id="UP000828900"/>
    </source>
</evidence>
<evidence type="ECO:0000313" key="1">
    <source>
        <dbReference type="EMBL" id="UCS82784.1"/>
    </source>
</evidence>
<protein>
    <submittedName>
        <fullName evidence="1">Non-contractile tail fiber protein</fullName>
    </submittedName>
</protein>